<feature type="region of interest" description="Disordered" evidence="1">
    <location>
        <begin position="257"/>
        <end position="311"/>
    </location>
</feature>
<sequence length="504" mass="58754">MDLVTDVLCGCVGNNQLEPSGRSRSAQEEIVLEKDHEGKVETKDEKKDGSSDESSTSDSSSDSSTDDEMIPEWPNRMYEPIEQRGYWDETLTGIVKPSKYWIDGRMEWTQGECRRAFDKNGFNAGLREYSAETIHLDDLIEVSTLIYEGETPWETAERMWIENRKRIFVEEHMHLLKSSERPWVRCNIEDVYLQVGFPKPRRKGVLPTYTYMMKRERPADYRDVMTRLLKEYGEHPPEEPPRIPPSYYHIPKEELANPKNQANNNPDRPDAANTNNTDEANLDRSGAANMDKSDEANMDKPGAAPEYNVEKKKKKMIKIPNSYLGMSYMELRELQNREIVEPEVEKECVWEWWDKWEKKYGKNATPMSIVNNMSDEEMAKRAAVIRAENEEIERIKKLTWPDPYRLQLANKIDGQHMYEALVAAQIREGHDMTWMEKYKNDPYPAFDEIELTDEECEKETPTVDTVENENNKDDIAATEDKVMKNPDVIIYSQPDFDEMPPLFD</sequence>
<feature type="region of interest" description="Disordered" evidence="1">
    <location>
        <begin position="12"/>
        <end position="73"/>
    </location>
</feature>
<name>A0ABN7SHG7_OIKDI</name>
<feature type="compositionally biased region" description="Low complexity" evidence="1">
    <location>
        <begin position="260"/>
        <end position="279"/>
    </location>
</feature>
<accession>A0ABN7SHG7</accession>
<reference evidence="2 3" key="1">
    <citation type="submission" date="2021-04" db="EMBL/GenBank/DDBJ databases">
        <authorList>
            <person name="Bliznina A."/>
        </authorList>
    </citation>
    <scope>NUCLEOTIDE SEQUENCE [LARGE SCALE GENOMIC DNA]</scope>
</reference>
<dbReference type="Proteomes" id="UP001158576">
    <property type="component" value="Chromosome XSR"/>
</dbReference>
<proteinExistence type="predicted"/>
<feature type="compositionally biased region" description="Low complexity" evidence="1">
    <location>
        <begin position="52"/>
        <end position="63"/>
    </location>
</feature>
<feature type="compositionally biased region" description="Basic and acidic residues" evidence="1">
    <location>
        <begin position="25"/>
        <end position="50"/>
    </location>
</feature>
<feature type="compositionally biased region" description="Polar residues" evidence="1">
    <location>
        <begin position="13"/>
        <end position="24"/>
    </location>
</feature>
<evidence type="ECO:0000313" key="2">
    <source>
        <dbReference type="EMBL" id="CAG5097050.1"/>
    </source>
</evidence>
<gene>
    <name evidence="2" type="ORF">OKIOD_LOCUS6467</name>
</gene>
<dbReference type="EMBL" id="OU015569">
    <property type="protein sequence ID" value="CAG5097050.1"/>
    <property type="molecule type" value="Genomic_DNA"/>
</dbReference>
<organism evidence="2 3">
    <name type="scientific">Oikopleura dioica</name>
    <name type="common">Tunicate</name>
    <dbReference type="NCBI Taxonomy" id="34765"/>
    <lineage>
        <taxon>Eukaryota</taxon>
        <taxon>Metazoa</taxon>
        <taxon>Chordata</taxon>
        <taxon>Tunicata</taxon>
        <taxon>Appendicularia</taxon>
        <taxon>Copelata</taxon>
        <taxon>Oikopleuridae</taxon>
        <taxon>Oikopleura</taxon>
    </lineage>
</organism>
<evidence type="ECO:0000313" key="3">
    <source>
        <dbReference type="Proteomes" id="UP001158576"/>
    </source>
</evidence>
<evidence type="ECO:0000256" key="1">
    <source>
        <dbReference type="SAM" id="MobiDB-lite"/>
    </source>
</evidence>
<protein>
    <submittedName>
        <fullName evidence="2">Oidioi.mRNA.OKI2018_I69.XSR.g14909.t1.cds</fullName>
    </submittedName>
</protein>
<keyword evidence="3" id="KW-1185">Reference proteome</keyword>